<accession>A0A7X0M4N0</accession>
<reference evidence="2 3" key="1">
    <citation type="submission" date="2020-08" db="EMBL/GenBank/DDBJ databases">
        <title>Sequencing the genomes of 1000 actinobacteria strains.</title>
        <authorList>
            <person name="Klenk H.-P."/>
        </authorList>
    </citation>
    <scope>NUCLEOTIDE SEQUENCE [LARGE SCALE GENOMIC DNA]</scope>
    <source>
        <strain evidence="2 3">DSM 44936</strain>
    </source>
</reference>
<evidence type="ECO:0000313" key="2">
    <source>
        <dbReference type="EMBL" id="MBB6471332.1"/>
    </source>
</evidence>
<keyword evidence="3" id="KW-1185">Reference proteome</keyword>
<evidence type="ECO:0000313" key="3">
    <source>
        <dbReference type="Proteomes" id="UP000555564"/>
    </source>
</evidence>
<proteinExistence type="predicted"/>
<comment type="caution">
    <text evidence="2">The sequence shown here is derived from an EMBL/GenBank/DDBJ whole genome shotgun (WGS) entry which is preliminary data.</text>
</comment>
<dbReference type="Pfam" id="PF04149">
    <property type="entry name" value="DUF397"/>
    <property type="match status" value="1"/>
</dbReference>
<name>A0A7X0M4N0_9ACTN</name>
<sequence>MAQWRKSSRSGSNGAQCVEVADNISGWVGVRDSKVLDGPVVVTTTSEWRSFVAGLKRQALR</sequence>
<organism evidence="2 3">
    <name type="scientific">Sphaerisporangium rubeum</name>
    <dbReference type="NCBI Taxonomy" id="321317"/>
    <lineage>
        <taxon>Bacteria</taxon>
        <taxon>Bacillati</taxon>
        <taxon>Actinomycetota</taxon>
        <taxon>Actinomycetes</taxon>
        <taxon>Streptosporangiales</taxon>
        <taxon>Streptosporangiaceae</taxon>
        <taxon>Sphaerisporangium</taxon>
    </lineage>
</organism>
<dbReference type="InterPro" id="IPR007278">
    <property type="entry name" value="DUF397"/>
</dbReference>
<dbReference type="EMBL" id="JACHIU010000001">
    <property type="protein sequence ID" value="MBB6471332.1"/>
    <property type="molecule type" value="Genomic_DNA"/>
</dbReference>
<protein>
    <recommendedName>
        <fullName evidence="1">DUF397 domain-containing protein</fullName>
    </recommendedName>
</protein>
<evidence type="ECO:0000259" key="1">
    <source>
        <dbReference type="Pfam" id="PF04149"/>
    </source>
</evidence>
<dbReference type="AlphaFoldDB" id="A0A7X0M4N0"/>
<dbReference type="RefSeq" id="WP_343072961.1">
    <property type="nucleotide sequence ID" value="NZ_BAAALO010000028.1"/>
</dbReference>
<gene>
    <name evidence="2" type="ORF">BJ992_000763</name>
</gene>
<dbReference type="Proteomes" id="UP000555564">
    <property type="component" value="Unassembled WGS sequence"/>
</dbReference>
<feature type="domain" description="DUF397" evidence="1">
    <location>
        <begin position="2"/>
        <end position="56"/>
    </location>
</feature>